<dbReference type="InParanoid" id="A0A2S8SQ17"/>
<dbReference type="AlphaFoldDB" id="A0A2S8SQ17"/>
<comment type="caution">
    <text evidence="2">The sequence shown here is derived from an EMBL/GenBank/DDBJ whole genome shotgun (WGS) entry which is preliminary data.</text>
</comment>
<organism evidence="2 3">
    <name type="scientific">Abditibacterium utsteinense</name>
    <dbReference type="NCBI Taxonomy" id="1960156"/>
    <lineage>
        <taxon>Bacteria</taxon>
        <taxon>Pseudomonadati</taxon>
        <taxon>Abditibacteriota</taxon>
        <taxon>Abditibacteriia</taxon>
        <taxon>Abditibacteriales</taxon>
        <taxon>Abditibacteriaceae</taxon>
        <taxon>Abditibacterium</taxon>
    </lineage>
</organism>
<dbReference type="PROSITE" id="PS50106">
    <property type="entry name" value="PDZ"/>
    <property type="match status" value="1"/>
</dbReference>
<dbReference type="SMART" id="SM00228">
    <property type="entry name" value="PDZ"/>
    <property type="match status" value="1"/>
</dbReference>
<dbReference type="InterPro" id="IPR036034">
    <property type="entry name" value="PDZ_sf"/>
</dbReference>
<name>A0A2S8SQ17_9BACT</name>
<keyword evidence="3" id="KW-1185">Reference proteome</keyword>
<dbReference type="Gene3D" id="2.30.42.10">
    <property type="match status" value="1"/>
</dbReference>
<dbReference type="OrthoDB" id="5506916at2"/>
<protein>
    <submittedName>
        <fullName evidence="2">PDZ domain-containing protein</fullName>
    </submittedName>
</protein>
<dbReference type="Pfam" id="PF13180">
    <property type="entry name" value="PDZ_2"/>
    <property type="match status" value="1"/>
</dbReference>
<accession>A0A2S8SQ17</accession>
<reference evidence="2 3" key="1">
    <citation type="journal article" date="2018" name="Syst. Appl. Microbiol.">
        <title>Abditibacterium utsteinense sp. nov., the first cultivated member of candidate phylum FBP, isolated from ice-free Antarctic soil samples.</title>
        <authorList>
            <person name="Tahon G."/>
            <person name="Tytgat B."/>
            <person name="Lebbe L."/>
            <person name="Carlier A."/>
            <person name="Willems A."/>
        </authorList>
    </citation>
    <scope>NUCLEOTIDE SEQUENCE [LARGE SCALE GENOMIC DNA]</scope>
    <source>
        <strain evidence="2 3">LMG 29911</strain>
    </source>
</reference>
<gene>
    <name evidence="2" type="ORF">B1R32_11932</name>
</gene>
<proteinExistence type="predicted"/>
<evidence type="ECO:0000259" key="1">
    <source>
        <dbReference type="PROSITE" id="PS50106"/>
    </source>
</evidence>
<sequence length="1077" mass="117253">MARRIAFNFGTIARVRRSETAMFLPRRLVFSSFFVAGALSSAPVFAVPAVKNSARPGSPSQSGWKYNFAEDDLETRWSFRGDVRFAGAGEVRVVFGWKDAKNTALLSLLRTKTGFECSLVSLVNGEIAPGEFPTYFTLPTVQGELGLQKVGGRVRVLWNGNLVAQDEMKLAGAGFGTSVRGAAKLVGDEPQPTEPALLRDDFMRAQGPGETEIPGEWKVAGVWKTSGDLGPRSNAELNPNPFVFRAQSPKVLGAKTSSEAENAARAGKWWWTDYSVSASVRATTPNADSSALKTPLRAGIEAFAQENGNGVRGEVDFSRGIVALKSGSKILAQNRIDIEANQWHRLRLEPGPGVAKFWVDGVLCAQAPSHLAQGSVALRAVATARDLVDFDDVRVGQSSGFEWGERALPDRIQKDRLMSNWASNAKSWARDSQGVWWHTGDFFGAASVTVPHKMLEVGEEIALLLRADPKNLDAGAKMVISRPKAAKNLVFSLYENGQKSSQQAMEIGSDDLSALRLRWVPGAKPQFRLGIEMGNNFSNFIFPSKALVAAKVGTKIGIEPLRGGKATAAPSLQAISLQTETFEHEKRTAVGVNITPVSPEIARQIGLTDALGAIVDNVEVDSPAKKAGVLEGDVIRGVNGARVADVDSMRAAVGAVKPGQEIKLDILRPQGDASGLDWTQCVASTPDMLDYSFTAAPTDWRAARGIWNVAERWTCSPQWSFFAGQNDAAPLLWSRFATRGDWTLEAYLATTMDLTRGERSPSDLNLTVGADGQNLASGYSFIFGGKGRSVNQIRRGDAVVWEKPFAMPPSAGDIHQDWFYVRLERRQTPRGVRFRYLVNGRVMADYLDAKPLPDGGHIGFWTQNGGMSIARVRLWHAGLRTPQKIMDTDVGNGIRIANSTSALNSNSLGNWSARGQGSEASTQLISLPTSDTKIRAEKMLQITNPRAGGDWATYVTRSRFSVAQKPVLEWDYRVPQGVKVNLYAQIDGVWREIGFTNPQNSGEENKQLGRVEGVLSDGKWHRARFDLEQALKNQSIGGAYVDVLAFAAPDQDYLRAGLGGNHRGATYWLRGFSAIKK</sequence>
<dbReference type="SUPFAM" id="SSF50156">
    <property type="entry name" value="PDZ domain-like"/>
    <property type="match status" value="1"/>
</dbReference>
<dbReference type="Proteomes" id="UP000237684">
    <property type="component" value="Unassembled WGS sequence"/>
</dbReference>
<feature type="domain" description="PDZ" evidence="1">
    <location>
        <begin position="574"/>
        <end position="670"/>
    </location>
</feature>
<evidence type="ECO:0000313" key="2">
    <source>
        <dbReference type="EMBL" id="PQV62892.1"/>
    </source>
</evidence>
<evidence type="ECO:0000313" key="3">
    <source>
        <dbReference type="Proteomes" id="UP000237684"/>
    </source>
</evidence>
<dbReference type="Gene3D" id="2.60.120.560">
    <property type="entry name" value="Exo-inulinase, domain 1"/>
    <property type="match status" value="2"/>
</dbReference>
<dbReference type="InterPro" id="IPR001478">
    <property type="entry name" value="PDZ"/>
</dbReference>
<dbReference type="EMBL" id="NIGF01000019">
    <property type="protein sequence ID" value="PQV62892.1"/>
    <property type="molecule type" value="Genomic_DNA"/>
</dbReference>